<feature type="compositionally biased region" description="Basic and acidic residues" evidence="1">
    <location>
        <begin position="88"/>
        <end position="100"/>
    </location>
</feature>
<dbReference type="AlphaFoldDB" id="A0A6I4UQI9"/>
<feature type="compositionally biased region" description="Basic and acidic residues" evidence="1">
    <location>
        <begin position="113"/>
        <end position="137"/>
    </location>
</feature>
<keyword evidence="3" id="KW-1185">Reference proteome</keyword>
<evidence type="ECO:0000313" key="3">
    <source>
        <dbReference type="Proteomes" id="UP000469159"/>
    </source>
</evidence>
<accession>A0A6I4UQI9</accession>
<feature type="region of interest" description="Disordered" evidence="1">
    <location>
        <begin position="150"/>
        <end position="181"/>
    </location>
</feature>
<comment type="caution">
    <text evidence="2">The sequence shown here is derived from an EMBL/GenBank/DDBJ whole genome shotgun (WGS) entry which is preliminary data.</text>
</comment>
<organism evidence="2 3">
    <name type="scientific">Croceibacterium soli</name>
    <dbReference type="NCBI Taxonomy" id="1739690"/>
    <lineage>
        <taxon>Bacteria</taxon>
        <taxon>Pseudomonadati</taxon>
        <taxon>Pseudomonadota</taxon>
        <taxon>Alphaproteobacteria</taxon>
        <taxon>Sphingomonadales</taxon>
        <taxon>Erythrobacteraceae</taxon>
        <taxon>Croceibacterium</taxon>
    </lineage>
</organism>
<proteinExistence type="predicted"/>
<dbReference type="RefSeq" id="WP_160745743.1">
    <property type="nucleotide sequence ID" value="NZ_WTYK01000002.1"/>
</dbReference>
<feature type="region of interest" description="Disordered" evidence="1">
    <location>
        <begin position="75"/>
        <end position="137"/>
    </location>
</feature>
<protein>
    <recommendedName>
        <fullName evidence="4">Cell envelope biogenesis protein TolA</fullName>
    </recommendedName>
</protein>
<dbReference type="Proteomes" id="UP000469159">
    <property type="component" value="Unassembled WGS sequence"/>
</dbReference>
<name>A0A6I4UQI9_9SPHN</name>
<evidence type="ECO:0000313" key="2">
    <source>
        <dbReference type="EMBL" id="MXP40888.1"/>
    </source>
</evidence>
<sequence length="181" mass="20065">MPRQLKVFRTSTGFHDAYVAAPSQKAALEAWGADANLFARGVAEQVTDPALTAEALKRPGEVIRVSRGDLAAQLKALGGKKAPAKKARVPEPEPESEPKPAKPKKRKPAPSRTRLDKAEAALEQAEEKHARERAALEREREAIERKIAELQERSEQEKERLRAARDKAAESYREALDKWSG</sequence>
<evidence type="ECO:0000256" key="1">
    <source>
        <dbReference type="SAM" id="MobiDB-lite"/>
    </source>
</evidence>
<reference evidence="2 3" key="1">
    <citation type="submission" date="2019-12" db="EMBL/GenBank/DDBJ databases">
        <title>Genomic-based taxomic classification of the family Erythrobacteraceae.</title>
        <authorList>
            <person name="Xu L."/>
        </authorList>
    </citation>
    <scope>NUCLEOTIDE SEQUENCE [LARGE SCALE GENOMIC DNA]</scope>
    <source>
        <strain evidence="2 3">MCCC 1K02066</strain>
    </source>
</reference>
<evidence type="ECO:0008006" key="4">
    <source>
        <dbReference type="Google" id="ProtNLM"/>
    </source>
</evidence>
<gene>
    <name evidence="2" type="ORF">GRI75_04415</name>
</gene>
<dbReference type="EMBL" id="WTYK01000002">
    <property type="protein sequence ID" value="MXP40888.1"/>
    <property type="molecule type" value="Genomic_DNA"/>
</dbReference>
<dbReference type="OrthoDB" id="7478510at2"/>